<dbReference type="SUPFAM" id="SSF55424">
    <property type="entry name" value="FAD/NAD-linked reductases, dimerisation (C-terminal) domain"/>
    <property type="match status" value="1"/>
</dbReference>
<keyword evidence="6" id="KW-0274">FAD</keyword>
<evidence type="ECO:0000256" key="4">
    <source>
        <dbReference type="ARBA" id="ARBA00022714"/>
    </source>
</evidence>
<dbReference type="PRINTS" id="PR00368">
    <property type="entry name" value="FADPNR"/>
</dbReference>
<evidence type="ECO:0000313" key="12">
    <source>
        <dbReference type="Proteomes" id="UP000799779"/>
    </source>
</evidence>
<evidence type="ECO:0000256" key="7">
    <source>
        <dbReference type="ARBA" id="ARBA00023002"/>
    </source>
</evidence>
<dbReference type="EMBL" id="ML977602">
    <property type="protein sequence ID" value="KAF1998668.1"/>
    <property type="molecule type" value="Genomic_DNA"/>
</dbReference>
<feature type="domain" description="Rieske" evidence="10">
    <location>
        <begin position="7"/>
        <end position="106"/>
    </location>
</feature>
<dbReference type="AlphaFoldDB" id="A0A6A5WC17"/>
<dbReference type="GO" id="GO:0016651">
    <property type="term" value="F:oxidoreductase activity, acting on NAD(P)H"/>
    <property type="evidence" value="ECO:0007669"/>
    <property type="project" value="TreeGrafter"/>
</dbReference>
<dbReference type="OrthoDB" id="6029at2759"/>
<evidence type="ECO:0000256" key="3">
    <source>
        <dbReference type="ARBA" id="ARBA00022630"/>
    </source>
</evidence>
<accession>A0A6A5WC17</accession>
<dbReference type="SUPFAM" id="SSF51905">
    <property type="entry name" value="FAD/NAD(P)-binding domain"/>
    <property type="match status" value="2"/>
</dbReference>
<sequence length="547" mass="58449">MATEFKLKGVTSLDLKNGDKQQVEVEGIQGGKVLLLKIQDKVHATSANCTHFGAPLAKGILTPEGRLTCPWHGACFNVATGDVEDAPALDALSKYELVEKDGAVYIKSDEGTVKANRRSPNLKCQSVSNEKVLVVGGGSGTIGAVEGLRSGGYTGQITVLSKEGYRPIDRTKLSKALLADLSKAAWRSPDFYKDASIDMIEEEVKSVDFGAKNVSTKSGKTYDYTKLVLATGGTPRWLPLPGLKGDLDNVFVLRSLPDTQGIVKAVGENGKKIVVIGSSFIGMEVGNCLAGMKNDVTIVGMESAPMERVMGTKVGNIFRKLLEKNGVKFLMEASVDKATPSTSDPSKVGAVHLKDGTVLEADLVIEGVGVAPATEYLKDTEITLEKDGSLTTNESFEVTGLQDVFAIGDIATYPYHGPGGDGKPVRIEHWNVAQNAGRSVANSIAQPGAKPKPFIPVFWSALGSQLRYCGNTVNGYDDIVLQGEPEKPSFVAYYTKGETVVAVASMMKDPYMTQSAELMRRGKMPSKSELEKGVDILEVDLPAGFNM</sequence>
<dbReference type="Pfam" id="PF14759">
    <property type="entry name" value="Reductase_C"/>
    <property type="match status" value="1"/>
</dbReference>
<dbReference type="PRINTS" id="PR00411">
    <property type="entry name" value="PNDRDTASEI"/>
</dbReference>
<evidence type="ECO:0000259" key="10">
    <source>
        <dbReference type="PROSITE" id="PS51296"/>
    </source>
</evidence>
<dbReference type="Gene3D" id="2.102.10.10">
    <property type="entry name" value="Rieske [2Fe-2S] iron-sulphur domain"/>
    <property type="match status" value="1"/>
</dbReference>
<evidence type="ECO:0000256" key="5">
    <source>
        <dbReference type="ARBA" id="ARBA00022723"/>
    </source>
</evidence>
<dbReference type="Gene3D" id="3.30.390.30">
    <property type="match status" value="1"/>
</dbReference>
<evidence type="ECO:0000256" key="1">
    <source>
        <dbReference type="ARBA" id="ARBA00001974"/>
    </source>
</evidence>
<dbReference type="GO" id="GO:0046872">
    <property type="term" value="F:metal ion binding"/>
    <property type="evidence" value="ECO:0007669"/>
    <property type="project" value="UniProtKB-KW"/>
</dbReference>
<dbReference type="InterPro" id="IPR017941">
    <property type="entry name" value="Rieske_2Fe-2S"/>
</dbReference>
<gene>
    <name evidence="11" type="ORF">P154DRAFT_577776</name>
</gene>
<dbReference type="SUPFAM" id="SSF50022">
    <property type="entry name" value="ISP domain"/>
    <property type="match status" value="1"/>
</dbReference>
<dbReference type="InterPro" id="IPR028202">
    <property type="entry name" value="Reductase_C"/>
</dbReference>
<dbReference type="InterPro" id="IPR036188">
    <property type="entry name" value="FAD/NAD-bd_sf"/>
</dbReference>
<evidence type="ECO:0000256" key="6">
    <source>
        <dbReference type="ARBA" id="ARBA00022827"/>
    </source>
</evidence>
<dbReference type="Proteomes" id="UP000799779">
    <property type="component" value="Unassembled WGS sequence"/>
</dbReference>
<dbReference type="InterPro" id="IPR050446">
    <property type="entry name" value="FAD-oxidoreductase/Apoptosis"/>
</dbReference>
<dbReference type="GO" id="GO:0051537">
    <property type="term" value="F:2 iron, 2 sulfur cluster binding"/>
    <property type="evidence" value="ECO:0007669"/>
    <property type="project" value="UniProtKB-KW"/>
</dbReference>
<reference evidence="11" key="1">
    <citation type="journal article" date="2020" name="Stud. Mycol.">
        <title>101 Dothideomycetes genomes: a test case for predicting lifestyles and emergence of pathogens.</title>
        <authorList>
            <person name="Haridas S."/>
            <person name="Albert R."/>
            <person name="Binder M."/>
            <person name="Bloem J."/>
            <person name="Labutti K."/>
            <person name="Salamov A."/>
            <person name="Andreopoulos B."/>
            <person name="Baker S."/>
            <person name="Barry K."/>
            <person name="Bills G."/>
            <person name="Bluhm B."/>
            <person name="Cannon C."/>
            <person name="Castanera R."/>
            <person name="Culley D."/>
            <person name="Daum C."/>
            <person name="Ezra D."/>
            <person name="Gonzalez J."/>
            <person name="Henrissat B."/>
            <person name="Kuo A."/>
            <person name="Liang C."/>
            <person name="Lipzen A."/>
            <person name="Lutzoni F."/>
            <person name="Magnuson J."/>
            <person name="Mondo S."/>
            <person name="Nolan M."/>
            <person name="Ohm R."/>
            <person name="Pangilinan J."/>
            <person name="Park H.-J."/>
            <person name="Ramirez L."/>
            <person name="Alfaro M."/>
            <person name="Sun H."/>
            <person name="Tritt A."/>
            <person name="Yoshinaga Y."/>
            <person name="Zwiers L.-H."/>
            <person name="Turgeon B."/>
            <person name="Goodwin S."/>
            <person name="Spatafora J."/>
            <person name="Crous P."/>
            <person name="Grigoriev I."/>
        </authorList>
    </citation>
    <scope>NUCLEOTIDE SEQUENCE</scope>
    <source>
        <strain evidence="11">CBS 123094</strain>
    </source>
</reference>
<dbReference type="Pfam" id="PF00355">
    <property type="entry name" value="Rieske"/>
    <property type="match status" value="1"/>
</dbReference>
<evidence type="ECO:0000313" key="11">
    <source>
        <dbReference type="EMBL" id="KAF1998668.1"/>
    </source>
</evidence>
<dbReference type="InterPro" id="IPR036922">
    <property type="entry name" value="Rieske_2Fe-2S_sf"/>
</dbReference>
<dbReference type="InterPro" id="IPR023753">
    <property type="entry name" value="FAD/NAD-binding_dom"/>
</dbReference>
<keyword evidence="7" id="KW-0560">Oxidoreductase</keyword>
<evidence type="ECO:0000256" key="9">
    <source>
        <dbReference type="ARBA" id="ARBA00023014"/>
    </source>
</evidence>
<proteinExistence type="inferred from homology"/>
<dbReference type="Gene3D" id="3.50.50.60">
    <property type="entry name" value="FAD/NAD(P)-binding domain"/>
    <property type="match status" value="2"/>
</dbReference>
<evidence type="ECO:0000256" key="2">
    <source>
        <dbReference type="ARBA" id="ARBA00006442"/>
    </source>
</evidence>
<protein>
    <submittedName>
        <fullName evidence="11">FAD/NAD(P)-binding domain-containing protein</fullName>
    </submittedName>
</protein>
<dbReference type="PANTHER" id="PTHR43557">
    <property type="entry name" value="APOPTOSIS-INDUCING FACTOR 1"/>
    <property type="match status" value="1"/>
</dbReference>
<keyword evidence="3" id="KW-0285">Flavoprotein</keyword>
<dbReference type="PROSITE" id="PS51296">
    <property type="entry name" value="RIESKE"/>
    <property type="match status" value="1"/>
</dbReference>
<dbReference type="GO" id="GO:0005737">
    <property type="term" value="C:cytoplasm"/>
    <property type="evidence" value="ECO:0007669"/>
    <property type="project" value="TreeGrafter"/>
</dbReference>
<comment type="cofactor">
    <cofactor evidence="1">
        <name>FAD</name>
        <dbReference type="ChEBI" id="CHEBI:57692"/>
    </cofactor>
</comment>
<evidence type="ECO:0000256" key="8">
    <source>
        <dbReference type="ARBA" id="ARBA00023004"/>
    </source>
</evidence>
<keyword evidence="9" id="KW-0411">Iron-sulfur</keyword>
<keyword evidence="5" id="KW-0479">Metal-binding</keyword>
<keyword evidence="4" id="KW-0001">2Fe-2S</keyword>
<dbReference type="PANTHER" id="PTHR43557:SF2">
    <property type="entry name" value="RIESKE DOMAIN-CONTAINING PROTEIN-RELATED"/>
    <property type="match status" value="1"/>
</dbReference>
<name>A0A6A5WC17_9PLEO</name>
<keyword evidence="8" id="KW-0408">Iron</keyword>
<dbReference type="Pfam" id="PF07992">
    <property type="entry name" value="Pyr_redox_2"/>
    <property type="match status" value="1"/>
</dbReference>
<dbReference type="CDD" id="cd03478">
    <property type="entry name" value="Rieske_AIFL_N"/>
    <property type="match status" value="1"/>
</dbReference>
<keyword evidence="12" id="KW-1185">Reference proteome</keyword>
<comment type="similarity">
    <text evidence="2">Belongs to the FAD-dependent oxidoreductase family.</text>
</comment>
<dbReference type="InterPro" id="IPR016156">
    <property type="entry name" value="FAD/NAD-linked_Rdtase_dimer_sf"/>
</dbReference>
<organism evidence="11 12">
    <name type="scientific">Amniculicola lignicola CBS 123094</name>
    <dbReference type="NCBI Taxonomy" id="1392246"/>
    <lineage>
        <taxon>Eukaryota</taxon>
        <taxon>Fungi</taxon>
        <taxon>Dikarya</taxon>
        <taxon>Ascomycota</taxon>
        <taxon>Pezizomycotina</taxon>
        <taxon>Dothideomycetes</taxon>
        <taxon>Pleosporomycetidae</taxon>
        <taxon>Pleosporales</taxon>
        <taxon>Amniculicolaceae</taxon>
        <taxon>Amniculicola</taxon>
    </lineage>
</organism>